<evidence type="ECO:0000259" key="4">
    <source>
        <dbReference type="Pfam" id="PF13579"/>
    </source>
</evidence>
<keyword evidence="6" id="KW-1185">Reference proteome</keyword>
<dbReference type="Proteomes" id="UP000516957">
    <property type="component" value="Unassembled WGS sequence"/>
</dbReference>
<dbReference type="Gene3D" id="3.40.50.2000">
    <property type="entry name" value="Glycogen Phosphorylase B"/>
    <property type="match status" value="2"/>
</dbReference>
<keyword evidence="1 5" id="KW-0328">Glycosyltransferase</keyword>
<dbReference type="InterPro" id="IPR028098">
    <property type="entry name" value="Glyco_trans_4-like_N"/>
</dbReference>
<dbReference type="GO" id="GO:0016758">
    <property type="term" value="F:hexosyltransferase activity"/>
    <property type="evidence" value="ECO:0007669"/>
    <property type="project" value="TreeGrafter"/>
</dbReference>
<feature type="compositionally biased region" description="Polar residues" evidence="3">
    <location>
        <begin position="388"/>
        <end position="401"/>
    </location>
</feature>
<evidence type="ECO:0000256" key="1">
    <source>
        <dbReference type="ARBA" id="ARBA00022676"/>
    </source>
</evidence>
<dbReference type="Pfam" id="PF13692">
    <property type="entry name" value="Glyco_trans_1_4"/>
    <property type="match status" value="1"/>
</dbReference>
<protein>
    <submittedName>
        <fullName evidence="5">Phosphatidylinositol alpha 1,6-mannosyltransferase</fullName>
        <ecNumber evidence="5">2.4.1.-</ecNumber>
    </submittedName>
</protein>
<accession>A0A7Y9JT21</accession>
<dbReference type="Pfam" id="PF13579">
    <property type="entry name" value="Glyco_trans_4_4"/>
    <property type="match status" value="1"/>
</dbReference>
<gene>
    <name evidence="5" type="ORF">BKA08_002597</name>
</gene>
<reference evidence="5 6" key="1">
    <citation type="submission" date="2020-07" db="EMBL/GenBank/DDBJ databases">
        <title>Sequencing the genomes of 1000 actinobacteria strains.</title>
        <authorList>
            <person name="Klenk H.-P."/>
        </authorList>
    </citation>
    <scope>NUCLEOTIDE SEQUENCE [LARGE SCALE GENOMIC DNA]</scope>
    <source>
        <strain evidence="5 6">DSM 18965</strain>
    </source>
</reference>
<evidence type="ECO:0000313" key="6">
    <source>
        <dbReference type="Proteomes" id="UP000516957"/>
    </source>
</evidence>
<dbReference type="SUPFAM" id="SSF53756">
    <property type="entry name" value="UDP-Glycosyltransferase/glycogen phosphorylase"/>
    <property type="match status" value="1"/>
</dbReference>
<feature type="region of interest" description="Disordered" evidence="3">
    <location>
        <begin position="372"/>
        <end position="401"/>
    </location>
</feature>
<dbReference type="AlphaFoldDB" id="A0A7Y9JT21"/>
<evidence type="ECO:0000313" key="5">
    <source>
        <dbReference type="EMBL" id="NYD58359.1"/>
    </source>
</evidence>
<proteinExistence type="predicted"/>
<dbReference type="GO" id="GO:1901137">
    <property type="term" value="P:carbohydrate derivative biosynthetic process"/>
    <property type="evidence" value="ECO:0007669"/>
    <property type="project" value="UniProtKB-ARBA"/>
</dbReference>
<dbReference type="EMBL" id="JACCBE010000001">
    <property type="protein sequence ID" value="NYD58359.1"/>
    <property type="molecule type" value="Genomic_DNA"/>
</dbReference>
<keyword evidence="2 5" id="KW-0808">Transferase</keyword>
<feature type="compositionally biased region" description="Low complexity" evidence="3">
    <location>
        <begin position="372"/>
        <end position="386"/>
    </location>
</feature>
<dbReference type="InterPro" id="IPR050194">
    <property type="entry name" value="Glycosyltransferase_grp1"/>
</dbReference>
<sequence>MSQPEPMRDRLRVLVVSETFEPGTGDATVPRLLAHLAAEGHDARLVTHDGPATYAGFPVRRVGSWPAGSRLRSTLRRFGPDVLHVAGPGRLGRRAVLVAARLGVPVVLDVGPTGEGGPPPPRVLEAADRVLAGSTAVLRDLQAHGVERSSLWPCGVDLTAFHPSRRSEPWRAALAADGRRLLGHVGPLERDEEVDLLTGLDADDRYRLVLVGSGPDETRLRRLLPRAHFLGDLRGEALATAYASLDLLVHTARRETCGRLTRAGLEALASGVPVVAPRNGVAEDLVDEGTAGLLFEPGDAADLEACVARLVHDDLALRRTALEARRSVRHRSWRALDEALVETYRELVTTSSASSTVSTRCTCGSMARPDASACSSGQAGSSSVQCRRPTSTIGATDASSA</sequence>
<comment type="caution">
    <text evidence="5">The sequence shown here is derived from an EMBL/GenBank/DDBJ whole genome shotgun (WGS) entry which is preliminary data.</text>
</comment>
<dbReference type="PANTHER" id="PTHR45947">
    <property type="entry name" value="SULFOQUINOVOSYL TRANSFERASE SQD2"/>
    <property type="match status" value="1"/>
</dbReference>
<evidence type="ECO:0000256" key="2">
    <source>
        <dbReference type="ARBA" id="ARBA00022679"/>
    </source>
</evidence>
<feature type="domain" description="Glycosyltransferase subfamily 4-like N-terminal" evidence="4">
    <location>
        <begin position="27"/>
        <end position="149"/>
    </location>
</feature>
<dbReference type="PANTHER" id="PTHR45947:SF3">
    <property type="entry name" value="SULFOQUINOVOSYL TRANSFERASE SQD2"/>
    <property type="match status" value="1"/>
</dbReference>
<name>A0A7Y9JT21_9ACTN</name>
<dbReference type="EC" id="2.4.1.-" evidence="5"/>
<evidence type="ECO:0000256" key="3">
    <source>
        <dbReference type="SAM" id="MobiDB-lite"/>
    </source>
</evidence>
<organism evidence="5 6">
    <name type="scientific">Nocardioides marinisabuli</name>
    <dbReference type="NCBI Taxonomy" id="419476"/>
    <lineage>
        <taxon>Bacteria</taxon>
        <taxon>Bacillati</taxon>
        <taxon>Actinomycetota</taxon>
        <taxon>Actinomycetes</taxon>
        <taxon>Propionibacteriales</taxon>
        <taxon>Nocardioidaceae</taxon>
        <taxon>Nocardioides</taxon>
    </lineage>
</organism>